<dbReference type="AlphaFoldDB" id="C5BLA0"/>
<feature type="transmembrane region" description="Helical" evidence="1">
    <location>
        <begin position="293"/>
        <end position="311"/>
    </location>
</feature>
<feature type="transmembrane region" description="Helical" evidence="1">
    <location>
        <begin position="98"/>
        <end position="118"/>
    </location>
</feature>
<name>C5BLA0_TERTT</name>
<dbReference type="PANTHER" id="PTHR35337">
    <property type="entry name" value="SLR1478 PROTEIN"/>
    <property type="match status" value="1"/>
</dbReference>
<keyword evidence="1" id="KW-1133">Transmembrane helix</keyword>
<feature type="transmembrane region" description="Helical" evidence="1">
    <location>
        <begin position="175"/>
        <end position="200"/>
    </location>
</feature>
<dbReference type="STRING" id="377629.TERTU_2539"/>
<dbReference type="RefSeq" id="WP_015818008.1">
    <property type="nucleotide sequence ID" value="NC_012997.1"/>
</dbReference>
<reference evidence="2 3" key="1">
    <citation type="journal article" date="2009" name="PLoS ONE">
        <title>The complete genome of Teredinibacter turnerae T7901: an intracellular endosymbiont of marine wood-boring bivalves (shipworms).</title>
        <authorList>
            <person name="Yang J.C."/>
            <person name="Madupu R."/>
            <person name="Durkin A.S."/>
            <person name="Ekborg N.A."/>
            <person name="Pedamallu C.S."/>
            <person name="Hostetler J.B."/>
            <person name="Radune D."/>
            <person name="Toms B.S."/>
            <person name="Henrissat B."/>
            <person name="Coutinho P.M."/>
            <person name="Schwarz S."/>
            <person name="Field L."/>
            <person name="Trindade-Silva A.E."/>
            <person name="Soares C.A.G."/>
            <person name="Elshahawi S."/>
            <person name="Hanora A."/>
            <person name="Schmidt E.W."/>
            <person name="Haygood M.G."/>
            <person name="Posfai J."/>
            <person name="Benner J."/>
            <person name="Madinger C."/>
            <person name="Nove J."/>
            <person name="Anton B."/>
            <person name="Chaudhary K."/>
            <person name="Foster J."/>
            <person name="Holman A."/>
            <person name="Kumar S."/>
            <person name="Lessard P.A."/>
            <person name="Luyten Y.A."/>
            <person name="Slatko B."/>
            <person name="Wood N."/>
            <person name="Wu B."/>
            <person name="Teplitski M."/>
            <person name="Mougous J.D."/>
            <person name="Ward N."/>
            <person name="Eisen J.A."/>
            <person name="Badger J.H."/>
            <person name="Distel D.L."/>
        </authorList>
    </citation>
    <scope>NUCLEOTIDE SEQUENCE [LARGE SCALE GENOMIC DNA]</scope>
    <source>
        <strain evidence="3">ATCC 39867 / T7901</strain>
    </source>
</reference>
<dbReference type="OrthoDB" id="9792847at2"/>
<dbReference type="Pfam" id="PF01944">
    <property type="entry name" value="SpoIIM"/>
    <property type="match status" value="1"/>
</dbReference>
<organism evidence="2 3">
    <name type="scientific">Teredinibacter turnerae (strain ATCC 39867 / T7901)</name>
    <dbReference type="NCBI Taxonomy" id="377629"/>
    <lineage>
        <taxon>Bacteria</taxon>
        <taxon>Pseudomonadati</taxon>
        <taxon>Pseudomonadota</taxon>
        <taxon>Gammaproteobacteria</taxon>
        <taxon>Cellvibrionales</taxon>
        <taxon>Cellvibrionaceae</taxon>
        <taxon>Teredinibacter</taxon>
    </lineage>
</organism>
<proteinExistence type="predicted"/>
<feature type="transmembrane region" description="Helical" evidence="1">
    <location>
        <begin position="260"/>
        <end position="281"/>
    </location>
</feature>
<evidence type="ECO:0000313" key="3">
    <source>
        <dbReference type="Proteomes" id="UP000009080"/>
    </source>
</evidence>
<dbReference type="Proteomes" id="UP000009080">
    <property type="component" value="Chromosome"/>
</dbReference>
<evidence type="ECO:0000313" key="2">
    <source>
        <dbReference type="EMBL" id="ACR11896.1"/>
    </source>
</evidence>
<keyword evidence="1" id="KW-0812">Transmembrane</keyword>
<evidence type="ECO:0000256" key="1">
    <source>
        <dbReference type="SAM" id="Phobius"/>
    </source>
</evidence>
<dbReference type="PANTHER" id="PTHR35337:SF1">
    <property type="entry name" value="SLR1478 PROTEIN"/>
    <property type="match status" value="1"/>
</dbReference>
<dbReference type="eggNOG" id="COG1300">
    <property type="taxonomic scope" value="Bacteria"/>
</dbReference>
<dbReference type="EMBL" id="CP001614">
    <property type="protein sequence ID" value="ACR11896.1"/>
    <property type="molecule type" value="Genomic_DNA"/>
</dbReference>
<gene>
    <name evidence="2" type="ordered locus">TERTU_2539</name>
</gene>
<feature type="transmembrane region" description="Helical" evidence="1">
    <location>
        <begin position="212"/>
        <end position="239"/>
    </location>
</feature>
<accession>C5BLA0</accession>
<sequence length="314" mass="35208">MKQELFEVQHAPLWEKLESELAEKKPRDTQFPQNFRTVCHHLALAKHRRYSPQLVDRLNALVIDAHHRFYQKNRRFRYQWLDFIVFEFPLAIRRNARFVLLALALFTLPLLVMGVGCYSNSELIYSVAPAEQVQSFESMYDPDAEKIGRERDSETDLAMFGFYIKNNIGVSFRTFAGGILFGVGSIFFLVFNGLSIGSVAGHLTQMGYTSTFYPFVVGHGAFELTAIVFSGAAGMKLGYALIAPGRLSRLDALRVAGREAVIIVYGSTLMLIIAAFLEAFWSSSAALPVAVKYSVGGCLWALVAIYFLFAGRAR</sequence>
<protein>
    <submittedName>
        <fullName evidence="2">Integral membrane protein</fullName>
    </submittedName>
</protein>
<dbReference type="HOGENOM" id="CLU_069787_1_0_6"/>
<keyword evidence="3" id="KW-1185">Reference proteome</keyword>
<dbReference type="KEGG" id="ttu:TERTU_2539"/>
<dbReference type="InterPro" id="IPR002798">
    <property type="entry name" value="SpoIIM-like"/>
</dbReference>
<keyword evidence="1" id="KW-0472">Membrane</keyword>